<keyword evidence="1" id="KW-0472">Membrane</keyword>
<dbReference type="RefSeq" id="WP_091542547.1">
    <property type="nucleotide sequence ID" value="NZ_FONY01000010.1"/>
</dbReference>
<reference evidence="3 4" key="1">
    <citation type="submission" date="2016-10" db="EMBL/GenBank/DDBJ databases">
        <authorList>
            <person name="de Groot N.N."/>
        </authorList>
    </citation>
    <scope>NUCLEOTIDE SEQUENCE [LARGE SCALE GENOMIC DNA]</scope>
    <source>
        <strain>GEY</strain>
        <strain evidence="4">DSM 9560</strain>
    </source>
</reference>
<dbReference type="Proteomes" id="UP000199513">
    <property type="component" value="Unassembled WGS sequence"/>
</dbReference>
<dbReference type="PANTHER" id="PTHR34978">
    <property type="entry name" value="POSSIBLE SENSOR-TRANSDUCER PROTEIN BLAR"/>
    <property type="match status" value="1"/>
</dbReference>
<name>A0A1I2EL75_9BACT</name>
<feature type="transmembrane region" description="Helical" evidence="1">
    <location>
        <begin position="34"/>
        <end position="53"/>
    </location>
</feature>
<dbReference type="CDD" id="cd07341">
    <property type="entry name" value="M56_BlaR1_MecR1_like"/>
    <property type="match status" value="1"/>
</dbReference>
<dbReference type="InterPro" id="IPR008756">
    <property type="entry name" value="Peptidase_M56"/>
</dbReference>
<dbReference type="InterPro" id="IPR052173">
    <property type="entry name" value="Beta-lactam_resp_regulator"/>
</dbReference>
<keyword evidence="4" id="KW-1185">Reference proteome</keyword>
<protein>
    <submittedName>
        <fullName evidence="3">BlaR1 peptidase M56</fullName>
    </submittedName>
</protein>
<evidence type="ECO:0000259" key="2">
    <source>
        <dbReference type="Pfam" id="PF05569"/>
    </source>
</evidence>
<proteinExistence type="predicted"/>
<feature type="domain" description="Peptidase M56" evidence="2">
    <location>
        <begin position="149"/>
        <end position="252"/>
    </location>
</feature>
<dbReference type="PANTHER" id="PTHR34978:SF3">
    <property type="entry name" value="SLR0241 PROTEIN"/>
    <property type="match status" value="1"/>
</dbReference>
<feature type="transmembrane region" description="Helical" evidence="1">
    <location>
        <begin position="266"/>
        <end position="287"/>
    </location>
</feature>
<sequence>MTYFIYHFLSVLVFFAFYQVFLKKDTFFERNRWYLLTSLAVALLAPFLDIPLSRQRATEIGEMQVFVLPEITVEQTETQSWSWGEIVGRIYWLGVGIALIMFLIRIFKLIKMIKENELENRFHNYSNIRVRNSHSSTFSFFNYLFWDSSQNLTKQEEKQILEHELAHIRGGHSYDLIFIALQKVIFWFNPLIYLYEKEIVNQHEFIADRKAKTISNTEDYVSLMVSSLFKNLQLDFIHSFHNQQIKQRIKMLHAQKTTKLKGNAKTVLAIALVATTALLVACSKQILPEIDKATIAYQNGKDVYFYQSEKDFVKQLSPIITRHAKNASMELDENSMAERKIVSYKDGKSVLYTAIKDKNNRLISIATPLEKDGKTFKISSTESSISCEGSCGCVVEYHPPQNNKPAYYACSCSPCKMRVE</sequence>
<feature type="transmembrane region" description="Helical" evidence="1">
    <location>
        <begin position="6"/>
        <end position="22"/>
    </location>
</feature>
<accession>A0A1I2EL75</accession>
<dbReference type="STRING" id="1003.SAMN04488541_101075"/>
<evidence type="ECO:0000256" key="1">
    <source>
        <dbReference type="SAM" id="Phobius"/>
    </source>
</evidence>
<organism evidence="3 4">
    <name type="scientific">Thermoflexibacter ruber</name>
    <dbReference type="NCBI Taxonomy" id="1003"/>
    <lineage>
        <taxon>Bacteria</taxon>
        <taxon>Pseudomonadati</taxon>
        <taxon>Bacteroidota</taxon>
        <taxon>Cytophagia</taxon>
        <taxon>Cytophagales</taxon>
        <taxon>Thermoflexibacteraceae</taxon>
        <taxon>Thermoflexibacter</taxon>
    </lineage>
</organism>
<dbReference type="Pfam" id="PF05569">
    <property type="entry name" value="Peptidase_M56"/>
    <property type="match status" value="1"/>
</dbReference>
<feature type="transmembrane region" description="Helical" evidence="1">
    <location>
        <begin position="90"/>
        <end position="107"/>
    </location>
</feature>
<dbReference type="AlphaFoldDB" id="A0A1I2EL75"/>
<gene>
    <name evidence="3" type="ORF">SAMN04488541_101075</name>
</gene>
<dbReference type="EMBL" id="FONY01000010">
    <property type="protein sequence ID" value="SFE93529.1"/>
    <property type="molecule type" value="Genomic_DNA"/>
</dbReference>
<keyword evidence="1" id="KW-1133">Transmembrane helix</keyword>
<evidence type="ECO:0000313" key="4">
    <source>
        <dbReference type="Proteomes" id="UP000199513"/>
    </source>
</evidence>
<dbReference type="OrthoDB" id="1522859at2"/>
<evidence type="ECO:0000313" key="3">
    <source>
        <dbReference type="EMBL" id="SFE93529.1"/>
    </source>
</evidence>
<keyword evidence="1" id="KW-0812">Transmembrane</keyword>